<dbReference type="AlphaFoldDB" id="A0A8J2LP13"/>
<dbReference type="EMBL" id="CAKAEH010000714">
    <property type="protein sequence ID" value="CAG9531736.1"/>
    <property type="molecule type" value="Genomic_DNA"/>
</dbReference>
<organism evidence="2 3">
    <name type="scientific">Cercopithifilaria johnstoni</name>
    <dbReference type="NCBI Taxonomy" id="2874296"/>
    <lineage>
        <taxon>Eukaryota</taxon>
        <taxon>Metazoa</taxon>
        <taxon>Ecdysozoa</taxon>
        <taxon>Nematoda</taxon>
        <taxon>Chromadorea</taxon>
        <taxon>Rhabditida</taxon>
        <taxon>Spirurina</taxon>
        <taxon>Spiruromorpha</taxon>
        <taxon>Filarioidea</taxon>
        <taxon>Onchocercidae</taxon>
        <taxon>Cercopithifilaria</taxon>
    </lineage>
</organism>
<evidence type="ECO:0000313" key="3">
    <source>
        <dbReference type="Proteomes" id="UP000746747"/>
    </source>
</evidence>
<protein>
    <submittedName>
        <fullName evidence="2">Uncharacterized protein</fullName>
    </submittedName>
</protein>
<comment type="caution">
    <text evidence="2">The sequence shown here is derived from an EMBL/GenBank/DDBJ whole genome shotgun (WGS) entry which is preliminary data.</text>
</comment>
<evidence type="ECO:0000256" key="1">
    <source>
        <dbReference type="SAM" id="MobiDB-lite"/>
    </source>
</evidence>
<evidence type="ECO:0000313" key="2">
    <source>
        <dbReference type="EMBL" id="CAG9531736.1"/>
    </source>
</evidence>
<gene>
    <name evidence="2" type="ORF">CJOHNSTONI_LOCUS2111</name>
</gene>
<name>A0A8J2LP13_9BILA</name>
<dbReference type="Proteomes" id="UP000746747">
    <property type="component" value="Unassembled WGS sequence"/>
</dbReference>
<feature type="non-terminal residue" evidence="2">
    <location>
        <position position="1"/>
    </location>
</feature>
<proteinExistence type="predicted"/>
<keyword evidence="3" id="KW-1185">Reference proteome</keyword>
<accession>A0A8J2LP13</accession>
<feature type="region of interest" description="Disordered" evidence="1">
    <location>
        <begin position="1"/>
        <end position="27"/>
    </location>
</feature>
<sequence>ACSSPTAGRPGIAPTSGNGPFILRDEI</sequence>
<reference evidence="2" key="1">
    <citation type="submission" date="2021-09" db="EMBL/GenBank/DDBJ databases">
        <authorList>
            <consortium name="Pathogen Informatics"/>
        </authorList>
    </citation>
    <scope>NUCLEOTIDE SEQUENCE</scope>
</reference>